<proteinExistence type="predicted"/>
<dbReference type="AlphaFoldDB" id="A0A517SXP1"/>
<evidence type="ECO:0000259" key="1">
    <source>
        <dbReference type="Pfam" id="PF05050"/>
    </source>
</evidence>
<accession>A0A517SXP1</accession>
<dbReference type="InterPro" id="IPR029063">
    <property type="entry name" value="SAM-dependent_MTases_sf"/>
</dbReference>
<gene>
    <name evidence="2" type="ORF">SV7mr_33180</name>
</gene>
<dbReference type="InterPro" id="IPR052514">
    <property type="entry name" value="SAM-dependent_MTase"/>
</dbReference>
<dbReference type="SUPFAM" id="SSF53335">
    <property type="entry name" value="S-adenosyl-L-methionine-dependent methyltransferases"/>
    <property type="match status" value="1"/>
</dbReference>
<dbReference type="InterPro" id="IPR006342">
    <property type="entry name" value="FkbM_mtfrase"/>
</dbReference>
<evidence type="ECO:0000313" key="3">
    <source>
        <dbReference type="Proteomes" id="UP000315003"/>
    </source>
</evidence>
<organism evidence="2 3">
    <name type="scientific">Stieleria bergensis</name>
    <dbReference type="NCBI Taxonomy" id="2528025"/>
    <lineage>
        <taxon>Bacteria</taxon>
        <taxon>Pseudomonadati</taxon>
        <taxon>Planctomycetota</taxon>
        <taxon>Planctomycetia</taxon>
        <taxon>Pirellulales</taxon>
        <taxon>Pirellulaceae</taxon>
        <taxon>Stieleria</taxon>
    </lineage>
</organism>
<protein>
    <recommendedName>
        <fullName evidence="1">Methyltransferase FkbM domain-containing protein</fullName>
    </recommendedName>
</protein>
<name>A0A517SXP1_9BACT</name>
<evidence type="ECO:0000313" key="2">
    <source>
        <dbReference type="EMBL" id="QDT60791.1"/>
    </source>
</evidence>
<dbReference type="EMBL" id="CP036272">
    <property type="protein sequence ID" value="QDT60791.1"/>
    <property type="molecule type" value="Genomic_DNA"/>
</dbReference>
<dbReference type="PANTHER" id="PTHR34203">
    <property type="entry name" value="METHYLTRANSFERASE, FKBM FAMILY PROTEIN"/>
    <property type="match status" value="1"/>
</dbReference>
<reference evidence="2 3" key="1">
    <citation type="submission" date="2019-02" db="EMBL/GenBank/DDBJ databases">
        <title>Deep-cultivation of Planctomycetes and their phenomic and genomic characterization uncovers novel biology.</title>
        <authorList>
            <person name="Wiegand S."/>
            <person name="Jogler M."/>
            <person name="Boedeker C."/>
            <person name="Pinto D."/>
            <person name="Vollmers J."/>
            <person name="Rivas-Marin E."/>
            <person name="Kohn T."/>
            <person name="Peeters S.H."/>
            <person name="Heuer A."/>
            <person name="Rast P."/>
            <person name="Oberbeckmann S."/>
            <person name="Bunk B."/>
            <person name="Jeske O."/>
            <person name="Meyerdierks A."/>
            <person name="Storesund J.E."/>
            <person name="Kallscheuer N."/>
            <person name="Luecker S."/>
            <person name="Lage O.M."/>
            <person name="Pohl T."/>
            <person name="Merkel B.J."/>
            <person name="Hornburger P."/>
            <person name="Mueller R.-W."/>
            <person name="Bruemmer F."/>
            <person name="Labrenz M."/>
            <person name="Spormann A.M."/>
            <person name="Op den Camp H."/>
            <person name="Overmann J."/>
            <person name="Amann R."/>
            <person name="Jetten M.S.M."/>
            <person name="Mascher T."/>
            <person name="Medema M.H."/>
            <person name="Devos D.P."/>
            <person name="Kaster A.-K."/>
            <person name="Ovreas L."/>
            <person name="Rohde M."/>
            <person name="Galperin M.Y."/>
            <person name="Jogler C."/>
        </authorList>
    </citation>
    <scope>NUCLEOTIDE SEQUENCE [LARGE SCALE GENOMIC DNA]</scope>
    <source>
        <strain evidence="2 3">SV_7m_r</strain>
    </source>
</reference>
<dbReference type="Gene3D" id="3.40.50.150">
    <property type="entry name" value="Vaccinia Virus protein VP39"/>
    <property type="match status" value="1"/>
</dbReference>
<keyword evidence="3" id="KW-1185">Reference proteome</keyword>
<dbReference type="Proteomes" id="UP000315003">
    <property type="component" value="Chromosome"/>
</dbReference>
<dbReference type="NCBIfam" id="TIGR01444">
    <property type="entry name" value="fkbM_fam"/>
    <property type="match status" value="1"/>
</dbReference>
<dbReference type="Pfam" id="PF05050">
    <property type="entry name" value="Methyltransf_21"/>
    <property type="match status" value="1"/>
</dbReference>
<dbReference type="PANTHER" id="PTHR34203:SF15">
    <property type="entry name" value="SLL1173 PROTEIN"/>
    <property type="match status" value="1"/>
</dbReference>
<feature type="domain" description="Methyltransferase FkbM" evidence="1">
    <location>
        <begin position="70"/>
        <end position="219"/>
    </location>
</feature>
<sequence length="294" mass="31593">MVRGVREMLAEPEPEVQFGPVQLTDGPAAGVTLILPRPSELTELIVNGAYEPTTSLVMAQLLAPDDHCWDIGSHYGYFTSLMAKLVPQGSVNAFDPLPAHVDRLRQGMATSGLDHVHVHQQGVAGQSGEMVLRFAQDGQDDSMAYLEDYGGVKTPLADQNYPDFGAQSVPVVTLDEIDAAVPALIKIDAEGAEAAILSGGVNLFRTARPRVLVETHGVGEALQCANQMQTLDYIALALSPTKETLPVLWVHNQDQQARECLETVTESPVRILFQPERLTAGETSGDATAGREQG</sequence>